<feature type="non-terminal residue" evidence="8">
    <location>
        <position position="577"/>
    </location>
</feature>
<dbReference type="InterPro" id="IPR024395">
    <property type="entry name" value="CLASP_N_dom"/>
</dbReference>
<sequence length="577" mass="63698">MNGLNRRLPRQPGLPLKEHIYNCVQSGPLSDRVLRHLTVSVNGLEVLCLMVDRMGEEFKPHISTVLPAVIDRLGDAKDQVRDQAQQLLLKLMLPASSPQYVFERMSGAFTHKLWHVREGVLVCLQNTINRYGARSLQLSKTVPAICKLLDDPNAQVREAAVCTLTEIYRHVGEKVRADLTRKGIPQQKLSQIFARFDDVRASGNMLPTADMDPVEAPSRGGEDEVDFAKPHSTKVLQSKPKGTSSISLGSKPKGPAARSSSSATSSAAAAGGVDEELFIKSFEDVPKVKLFSARDMMDQMSKVNTILSDPNQDWEKRVDHTRLLRALVVHGAADHDEFFQQLRVLEPSLVLAVKDLRSQVVREACITIAYLAQQLGNKIDRFAEVVFPALFNLIPNSAKIMATSGSVCIRFIIQYVHSNRLIPIITSNMSSKSNTIRRQACEFLNQLLHSWGTHTLEKHIAILQDSIRRGISDADSEARAFSRKAFWGFAEHFKSQADALLGALDPSKQKMLQGELSNSSSNNSLNSAEGLRPGKQRARSASQDRTLPKYGTLERTGSIRKSAGTSRISSSRSDAGS</sequence>
<keyword evidence="4" id="KW-0206">Cytoskeleton</keyword>
<dbReference type="InterPro" id="IPR016024">
    <property type="entry name" value="ARM-type_fold"/>
</dbReference>
<feature type="domain" description="TOG" evidence="7">
    <location>
        <begin position="3"/>
        <end position="205"/>
    </location>
</feature>
<evidence type="ECO:0000256" key="5">
    <source>
        <dbReference type="PROSITE-ProRule" id="PRU00103"/>
    </source>
</evidence>
<dbReference type="GO" id="GO:1902903">
    <property type="term" value="P:regulation of supramolecular fiber organization"/>
    <property type="evidence" value="ECO:0007669"/>
    <property type="project" value="UniProtKB-ARBA"/>
</dbReference>
<dbReference type="GO" id="GO:0005819">
    <property type="term" value="C:spindle"/>
    <property type="evidence" value="ECO:0007669"/>
    <property type="project" value="UniProtKB-ARBA"/>
</dbReference>
<dbReference type="InterPro" id="IPR021133">
    <property type="entry name" value="HEAT_type_2"/>
</dbReference>
<feature type="compositionally biased region" description="Basic and acidic residues" evidence="6">
    <location>
        <begin position="220"/>
        <end position="229"/>
    </location>
</feature>
<keyword evidence="2" id="KW-0963">Cytoplasm</keyword>
<feature type="domain" description="TOG" evidence="7">
    <location>
        <begin position="292"/>
        <end position="525"/>
    </location>
</feature>
<feature type="compositionally biased region" description="Low complexity" evidence="6">
    <location>
        <begin position="516"/>
        <end position="527"/>
    </location>
</feature>
<evidence type="ECO:0000256" key="2">
    <source>
        <dbReference type="ARBA" id="ARBA00022490"/>
    </source>
</evidence>
<evidence type="ECO:0000256" key="3">
    <source>
        <dbReference type="ARBA" id="ARBA00022737"/>
    </source>
</evidence>
<dbReference type="AlphaFoldDB" id="A0ABD0LE06"/>
<evidence type="ECO:0000256" key="4">
    <source>
        <dbReference type="ARBA" id="ARBA00023212"/>
    </source>
</evidence>
<protein>
    <recommendedName>
        <fullName evidence="7">TOG domain-containing protein</fullName>
    </recommendedName>
</protein>
<dbReference type="GO" id="GO:0031110">
    <property type="term" value="P:regulation of microtubule polymerization or depolymerization"/>
    <property type="evidence" value="ECO:0007669"/>
    <property type="project" value="UniProtKB-ARBA"/>
</dbReference>
<feature type="region of interest" description="Disordered" evidence="6">
    <location>
        <begin position="512"/>
        <end position="577"/>
    </location>
</feature>
<dbReference type="SUPFAM" id="SSF48371">
    <property type="entry name" value="ARM repeat"/>
    <property type="match status" value="1"/>
</dbReference>
<proteinExistence type="predicted"/>
<dbReference type="PANTHER" id="PTHR21567:SF9">
    <property type="entry name" value="CLIP-ASSOCIATING PROTEIN"/>
    <property type="match status" value="1"/>
</dbReference>
<feature type="region of interest" description="Disordered" evidence="6">
    <location>
        <begin position="204"/>
        <end position="263"/>
    </location>
</feature>
<name>A0ABD0LE06_9CAEN</name>
<comment type="caution">
    <text evidence="8">The sequence shown here is derived from an EMBL/GenBank/DDBJ whole genome shotgun (WGS) entry which is preliminary data.</text>
</comment>
<dbReference type="Proteomes" id="UP001519460">
    <property type="component" value="Unassembled WGS sequence"/>
</dbReference>
<evidence type="ECO:0000313" key="9">
    <source>
        <dbReference type="Proteomes" id="UP001519460"/>
    </source>
</evidence>
<gene>
    <name evidence="8" type="ORF">BaRGS_00011215</name>
</gene>
<comment type="subcellular location">
    <subcellularLocation>
        <location evidence="1">Cytoplasm</location>
        <location evidence="1">Cytoskeleton</location>
    </subcellularLocation>
</comment>
<dbReference type="GO" id="GO:0000226">
    <property type="term" value="P:microtubule cytoskeleton organization"/>
    <property type="evidence" value="ECO:0007669"/>
    <property type="project" value="UniProtKB-ARBA"/>
</dbReference>
<accession>A0ABD0LE06</accession>
<feature type="compositionally biased region" description="Polar residues" evidence="6">
    <location>
        <begin position="234"/>
        <end position="248"/>
    </location>
</feature>
<dbReference type="InterPro" id="IPR034085">
    <property type="entry name" value="TOG"/>
</dbReference>
<dbReference type="PROSITE" id="PS50077">
    <property type="entry name" value="HEAT_REPEAT"/>
    <property type="match status" value="1"/>
</dbReference>
<organism evidence="8 9">
    <name type="scientific">Batillaria attramentaria</name>
    <dbReference type="NCBI Taxonomy" id="370345"/>
    <lineage>
        <taxon>Eukaryota</taxon>
        <taxon>Metazoa</taxon>
        <taxon>Spiralia</taxon>
        <taxon>Lophotrochozoa</taxon>
        <taxon>Mollusca</taxon>
        <taxon>Gastropoda</taxon>
        <taxon>Caenogastropoda</taxon>
        <taxon>Sorbeoconcha</taxon>
        <taxon>Cerithioidea</taxon>
        <taxon>Batillariidae</taxon>
        <taxon>Batillaria</taxon>
    </lineage>
</organism>
<evidence type="ECO:0000313" key="8">
    <source>
        <dbReference type="EMBL" id="KAK7497575.1"/>
    </source>
</evidence>
<evidence type="ECO:0000256" key="1">
    <source>
        <dbReference type="ARBA" id="ARBA00004245"/>
    </source>
</evidence>
<keyword evidence="3" id="KW-0677">Repeat</keyword>
<reference evidence="8 9" key="1">
    <citation type="journal article" date="2023" name="Sci. Data">
        <title>Genome assembly of the Korean intertidal mud-creeper Batillaria attramentaria.</title>
        <authorList>
            <person name="Patra A.K."/>
            <person name="Ho P.T."/>
            <person name="Jun S."/>
            <person name="Lee S.J."/>
            <person name="Kim Y."/>
            <person name="Won Y.J."/>
        </authorList>
    </citation>
    <scope>NUCLEOTIDE SEQUENCE [LARGE SCALE GENOMIC DNA]</scope>
    <source>
        <strain evidence="8">Wonlab-2016</strain>
    </source>
</reference>
<dbReference type="GO" id="GO:0000278">
    <property type="term" value="P:mitotic cell cycle"/>
    <property type="evidence" value="ECO:0007669"/>
    <property type="project" value="UniProtKB-ARBA"/>
</dbReference>
<evidence type="ECO:0000259" key="7">
    <source>
        <dbReference type="SMART" id="SM01349"/>
    </source>
</evidence>
<dbReference type="InterPro" id="IPR011989">
    <property type="entry name" value="ARM-like"/>
</dbReference>
<dbReference type="Pfam" id="PF12348">
    <property type="entry name" value="CLASP_N"/>
    <property type="match status" value="2"/>
</dbReference>
<dbReference type="Gene3D" id="1.25.10.10">
    <property type="entry name" value="Leucine-rich Repeat Variant"/>
    <property type="match status" value="2"/>
</dbReference>
<dbReference type="PANTHER" id="PTHR21567">
    <property type="entry name" value="CLASP"/>
    <property type="match status" value="1"/>
</dbReference>
<feature type="compositionally biased region" description="Low complexity" evidence="6">
    <location>
        <begin position="562"/>
        <end position="577"/>
    </location>
</feature>
<feature type="repeat" description="HEAT" evidence="5">
    <location>
        <begin position="141"/>
        <end position="179"/>
    </location>
</feature>
<dbReference type="SMART" id="SM01349">
    <property type="entry name" value="TOG"/>
    <property type="match status" value="2"/>
</dbReference>
<evidence type="ECO:0000256" key="6">
    <source>
        <dbReference type="SAM" id="MobiDB-lite"/>
    </source>
</evidence>
<keyword evidence="9" id="KW-1185">Reference proteome</keyword>
<dbReference type="EMBL" id="JACVVK020000057">
    <property type="protein sequence ID" value="KAK7497575.1"/>
    <property type="molecule type" value="Genomic_DNA"/>
</dbReference>